<accession>A0A485LWZ4</accession>
<name>A0A485LWZ4_9ZZZZ</name>
<gene>
    <name evidence="1" type="ORF">SCFA_2100006</name>
</gene>
<dbReference type="EMBL" id="CAADRN010000125">
    <property type="protein sequence ID" value="VFU13269.1"/>
    <property type="molecule type" value="Genomic_DNA"/>
</dbReference>
<reference evidence="1" key="1">
    <citation type="submission" date="2019-03" db="EMBL/GenBank/DDBJ databases">
        <authorList>
            <person name="Hao L."/>
        </authorList>
    </citation>
    <scope>NUCLEOTIDE SEQUENCE</scope>
</reference>
<proteinExistence type="predicted"/>
<evidence type="ECO:0000313" key="1">
    <source>
        <dbReference type="EMBL" id="VFU13269.1"/>
    </source>
</evidence>
<organism evidence="1">
    <name type="scientific">anaerobic digester metagenome</name>
    <dbReference type="NCBI Taxonomy" id="1263854"/>
    <lineage>
        <taxon>unclassified sequences</taxon>
        <taxon>metagenomes</taxon>
        <taxon>ecological metagenomes</taxon>
    </lineage>
</organism>
<dbReference type="AlphaFoldDB" id="A0A485LWZ4"/>
<protein>
    <submittedName>
        <fullName evidence="1">Uncharacterized protein</fullName>
    </submittedName>
</protein>
<sequence>MTHAHYRFYNVLKKGMMTLTEMEETGRIMNQQILEDWISALDALNRQIKQWVADREQRDSLTVKEVPVTKNEEYIGSYQVKMLVLLSKNNHVDVCPVGRFALGAIGRVDLTNYKKSFPFLYSSRKGWVSLDSRKPLTEILFFELLDQLLDD</sequence>